<dbReference type="PIRSF" id="PIRSF006004">
    <property type="entry name" value="CHP00048"/>
    <property type="match status" value="1"/>
</dbReference>
<evidence type="ECO:0000256" key="2">
    <source>
        <dbReference type="ARBA" id="ARBA00022485"/>
    </source>
</evidence>
<dbReference type="Gene3D" id="1.10.150.530">
    <property type="match status" value="1"/>
</dbReference>
<dbReference type="EC" id="2.1.1.192" evidence="13"/>
<dbReference type="SMART" id="SM00729">
    <property type="entry name" value="Elp3"/>
    <property type="match status" value="1"/>
</dbReference>
<keyword evidence="10 13" id="KW-0408">Iron</keyword>
<feature type="binding site" evidence="13">
    <location>
        <begin position="214"/>
        <end position="216"/>
    </location>
    <ligand>
        <name>S-adenosyl-L-methionine</name>
        <dbReference type="ChEBI" id="CHEBI:59789"/>
    </ligand>
</feature>
<dbReference type="InterPro" id="IPR040072">
    <property type="entry name" value="Methyltransferase_A"/>
</dbReference>
<dbReference type="SUPFAM" id="SSF102114">
    <property type="entry name" value="Radical SAM enzymes"/>
    <property type="match status" value="1"/>
</dbReference>
<comment type="catalytic activity">
    <reaction evidence="13">
        <text>adenosine(37) in tRNA + 2 reduced [2Fe-2S]-[ferredoxin] + 2 S-adenosyl-L-methionine = 2-methyladenosine(37) in tRNA + 5'-deoxyadenosine + L-methionine + 2 oxidized [2Fe-2S]-[ferredoxin] + S-adenosyl-L-homocysteine</text>
        <dbReference type="Rhea" id="RHEA:43332"/>
        <dbReference type="Rhea" id="RHEA-COMP:10000"/>
        <dbReference type="Rhea" id="RHEA-COMP:10001"/>
        <dbReference type="Rhea" id="RHEA-COMP:10162"/>
        <dbReference type="Rhea" id="RHEA-COMP:10485"/>
        <dbReference type="ChEBI" id="CHEBI:17319"/>
        <dbReference type="ChEBI" id="CHEBI:33737"/>
        <dbReference type="ChEBI" id="CHEBI:33738"/>
        <dbReference type="ChEBI" id="CHEBI:57844"/>
        <dbReference type="ChEBI" id="CHEBI:57856"/>
        <dbReference type="ChEBI" id="CHEBI:59789"/>
        <dbReference type="ChEBI" id="CHEBI:74411"/>
        <dbReference type="ChEBI" id="CHEBI:74497"/>
        <dbReference type="EC" id="2.1.1.192"/>
    </reaction>
</comment>
<dbReference type="GO" id="GO:0046872">
    <property type="term" value="F:metal ion binding"/>
    <property type="evidence" value="ECO:0007669"/>
    <property type="project" value="UniProtKB-KW"/>
</dbReference>
<dbReference type="InterPro" id="IPR027492">
    <property type="entry name" value="RNA_MTrfase_RlmN"/>
</dbReference>
<comment type="similarity">
    <text evidence="13">Belongs to the radical SAM superfamily. RlmN family.</text>
</comment>
<evidence type="ECO:0000256" key="9">
    <source>
        <dbReference type="ARBA" id="ARBA00022723"/>
    </source>
</evidence>
<organism evidence="15 16">
    <name type="scientific">Ructibacterium gallinarum</name>
    <dbReference type="NCBI Taxonomy" id="2779355"/>
    <lineage>
        <taxon>Bacteria</taxon>
        <taxon>Bacillati</taxon>
        <taxon>Bacillota</taxon>
        <taxon>Clostridia</taxon>
        <taxon>Eubacteriales</taxon>
        <taxon>Oscillospiraceae</taxon>
        <taxon>Ructibacterium</taxon>
    </lineage>
</organism>
<dbReference type="Pfam" id="PF21016">
    <property type="entry name" value="RlmN_N"/>
    <property type="match status" value="1"/>
</dbReference>
<dbReference type="InterPro" id="IPR006638">
    <property type="entry name" value="Elp3/MiaA/NifB-like_rSAM"/>
</dbReference>
<evidence type="ECO:0000256" key="1">
    <source>
        <dbReference type="ARBA" id="ARBA00004496"/>
    </source>
</evidence>
<comment type="miscellaneous">
    <text evidence="13">Reaction proceeds by a ping-pong mechanism involving intermediate methylation of a conserved cysteine residue.</text>
</comment>
<dbReference type="NCBIfam" id="TIGR00048">
    <property type="entry name" value="rRNA_mod_RlmN"/>
    <property type="match status" value="1"/>
</dbReference>
<protein>
    <recommendedName>
        <fullName evidence="13">Probable dual-specificity RNA methyltransferase RlmN</fullName>
        <ecNumber evidence="13">2.1.1.192</ecNumber>
    </recommendedName>
    <alternativeName>
        <fullName evidence="13">23S rRNA (adenine(2503)-C(2))-methyltransferase</fullName>
    </alternativeName>
    <alternativeName>
        <fullName evidence="13">23S rRNA m2A2503 methyltransferase</fullName>
    </alternativeName>
    <alternativeName>
        <fullName evidence="13">Ribosomal RNA large subunit methyltransferase N</fullName>
    </alternativeName>
    <alternativeName>
        <fullName evidence="13">tRNA (adenine(37)-C(2))-methyltransferase</fullName>
    </alternativeName>
    <alternativeName>
        <fullName evidence="13">tRNA m2A37 methyltransferase</fullName>
    </alternativeName>
</protein>
<dbReference type="InterPro" id="IPR058240">
    <property type="entry name" value="rSAM_sf"/>
</dbReference>
<dbReference type="InterPro" id="IPR048641">
    <property type="entry name" value="RlmN_N"/>
</dbReference>
<dbReference type="GO" id="GO:0070475">
    <property type="term" value="P:rRNA base methylation"/>
    <property type="evidence" value="ECO:0007669"/>
    <property type="project" value="UniProtKB-UniRule"/>
</dbReference>
<keyword evidence="3 13" id="KW-0963">Cytoplasm</keyword>
<reference evidence="15" key="1">
    <citation type="submission" date="2020-10" db="EMBL/GenBank/DDBJ databases">
        <title>ChiBAC.</title>
        <authorList>
            <person name="Zenner C."/>
            <person name="Hitch T.C.A."/>
            <person name="Clavel T."/>
        </authorList>
    </citation>
    <scope>NUCLEOTIDE SEQUENCE</scope>
    <source>
        <strain evidence="15">DSM 107454</strain>
    </source>
</reference>
<dbReference type="InterPro" id="IPR007197">
    <property type="entry name" value="rSAM"/>
</dbReference>
<dbReference type="HAMAP" id="MF_01849">
    <property type="entry name" value="RNA_methyltr_RlmN"/>
    <property type="match status" value="1"/>
</dbReference>
<dbReference type="SFLD" id="SFLDG01062">
    <property type="entry name" value="methyltransferase_(Class_A)"/>
    <property type="match status" value="1"/>
</dbReference>
<comment type="caution">
    <text evidence="13">Lacks conserved residue(s) required for the propagation of feature annotation.</text>
</comment>
<evidence type="ECO:0000256" key="5">
    <source>
        <dbReference type="ARBA" id="ARBA00022603"/>
    </source>
</evidence>
<comment type="catalytic activity">
    <reaction evidence="13">
        <text>adenosine(2503) in 23S rRNA + 2 reduced [2Fe-2S]-[ferredoxin] + 2 S-adenosyl-L-methionine = 2-methyladenosine(2503) in 23S rRNA + 5'-deoxyadenosine + L-methionine + 2 oxidized [2Fe-2S]-[ferredoxin] + S-adenosyl-L-homocysteine</text>
        <dbReference type="Rhea" id="RHEA:42916"/>
        <dbReference type="Rhea" id="RHEA-COMP:10000"/>
        <dbReference type="Rhea" id="RHEA-COMP:10001"/>
        <dbReference type="Rhea" id="RHEA-COMP:10152"/>
        <dbReference type="Rhea" id="RHEA-COMP:10282"/>
        <dbReference type="ChEBI" id="CHEBI:17319"/>
        <dbReference type="ChEBI" id="CHEBI:33737"/>
        <dbReference type="ChEBI" id="CHEBI:33738"/>
        <dbReference type="ChEBI" id="CHEBI:57844"/>
        <dbReference type="ChEBI" id="CHEBI:57856"/>
        <dbReference type="ChEBI" id="CHEBI:59789"/>
        <dbReference type="ChEBI" id="CHEBI:74411"/>
        <dbReference type="ChEBI" id="CHEBI:74497"/>
        <dbReference type="EC" id="2.1.1.192"/>
    </reaction>
</comment>
<comment type="function">
    <text evidence="13">Specifically methylates position 2 of adenine 2503 in 23S rRNA and position 2 of adenine 37 in tRNAs.</text>
</comment>
<proteinExistence type="inferred from homology"/>
<evidence type="ECO:0000256" key="4">
    <source>
        <dbReference type="ARBA" id="ARBA00022552"/>
    </source>
</evidence>
<comment type="cofactor">
    <cofactor evidence="13">
        <name>[4Fe-4S] cluster</name>
        <dbReference type="ChEBI" id="CHEBI:49883"/>
    </cofactor>
    <text evidence="13">Binds 1 [4Fe-4S] cluster. The cluster is coordinated with 3 cysteines and an exchangeable S-adenosyl-L-methionine.</text>
</comment>
<dbReference type="AlphaFoldDB" id="A0A9D5LZ15"/>
<evidence type="ECO:0000256" key="13">
    <source>
        <dbReference type="HAMAP-Rule" id="MF_01849"/>
    </source>
</evidence>
<evidence type="ECO:0000256" key="11">
    <source>
        <dbReference type="ARBA" id="ARBA00023014"/>
    </source>
</evidence>
<dbReference type="PANTHER" id="PTHR30544">
    <property type="entry name" value="23S RRNA METHYLTRANSFERASE"/>
    <property type="match status" value="1"/>
</dbReference>
<evidence type="ECO:0000256" key="10">
    <source>
        <dbReference type="ARBA" id="ARBA00023004"/>
    </source>
</evidence>
<dbReference type="InterPro" id="IPR013785">
    <property type="entry name" value="Aldolase_TIM"/>
</dbReference>
<evidence type="ECO:0000256" key="6">
    <source>
        <dbReference type="ARBA" id="ARBA00022679"/>
    </source>
</evidence>
<feature type="active site" description="Proton acceptor" evidence="13">
    <location>
        <position position="92"/>
    </location>
</feature>
<feature type="binding site" evidence="13">
    <location>
        <position position="290"/>
    </location>
    <ligand>
        <name>S-adenosyl-L-methionine</name>
        <dbReference type="ChEBI" id="CHEBI:59789"/>
    </ligand>
</feature>
<dbReference type="GO" id="GO:0005737">
    <property type="term" value="C:cytoplasm"/>
    <property type="evidence" value="ECO:0007669"/>
    <property type="project" value="UniProtKB-SubCell"/>
</dbReference>
<sequence length="345" mass="38856">MKTNIKDYTYDELEALVSGELGEPKFRASQIFTWLYRGIASFEQMTNLSKSLRLALSERFSIGNLTILEKYVSRIDETRRYLLQLEDGNMIESVLMKYHHGYSVCISSQVGCAMGCAFCASTRGGKIRNLSAGEIVGQILAVQRDLGERISNVVMMGIGEPLDNYEQVLRFFDIVNHPKGLHIGQRHIALSTCGLANRIQDLAEKQLQITLSVSLHAPNDEKRSAIMPVNRRYPISVLMKACRYYIQKTNRRVSFEYTLIHGINDTPREAEELKKLLAGMLCHVNLIPVNPVKETGFCQGNRQSVEQFQRILESGGIPATIRREMGSDIQAACGQLRASRAAERH</sequence>
<keyword evidence="2 13" id="KW-0004">4Fe-4S</keyword>
<evidence type="ECO:0000256" key="3">
    <source>
        <dbReference type="ARBA" id="ARBA00022490"/>
    </source>
</evidence>
<feature type="binding site" evidence="13">
    <location>
        <position position="112"/>
    </location>
    <ligand>
        <name>[4Fe-4S] cluster</name>
        <dbReference type="ChEBI" id="CHEBI:49883"/>
        <note>4Fe-4S-S-AdoMet</note>
    </ligand>
</feature>
<keyword evidence="12 13" id="KW-1015">Disulfide bond</keyword>
<dbReference type="GO" id="GO:0019843">
    <property type="term" value="F:rRNA binding"/>
    <property type="evidence" value="ECO:0007669"/>
    <property type="project" value="UniProtKB-UniRule"/>
</dbReference>
<evidence type="ECO:0000313" key="16">
    <source>
        <dbReference type="Proteomes" id="UP000806542"/>
    </source>
</evidence>
<keyword evidence="4 13" id="KW-0698">rRNA processing</keyword>
<feature type="binding site" evidence="13">
    <location>
        <position position="116"/>
    </location>
    <ligand>
        <name>[4Fe-4S] cluster</name>
        <dbReference type="ChEBI" id="CHEBI:49883"/>
        <note>4Fe-4S-S-AdoMet</note>
    </ligand>
</feature>
<keyword evidence="7 13" id="KW-0949">S-adenosyl-L-methionine</keyword>
<feature type="domain" description="Radical SAM core" evidence="14">
    <location>
        <begin position="98"/>
        <end position="328"/>
    </location>
</feature>
<keyword evidence="8 13" id="KW-0819">tRNA processing</keyword>
<dbReference type="GO" id="GO:0030488">
    <property type="term" value="P:tRNA methylation"/>
    <property type="evidence" value="ECO:0007669"/>
    <property type="project" value="UniProtKB-UniRule"/>
</dbReference>
<dbReference type="FunFam" id="3.20.20.70:FF:000014">
    <property type="entry name" value="Probable dual-specificity RNA methyltransferase RlmN"/>
    <property type="match status" value="1"/>
</dbReference>
<dbReference type="InterPro" id="IPR004383">
    <property type="entry name" value="rRNA_lsu_MTrfase_RlmN/Cfr"/>
</dbReference>
<name>A0A9D5LZ15_9FIRM</name>
<evidence type="ECO:0000256" key="8">
    <source>
        <dbReference type="ARBA" id="ARBA00022694"/>
    </source>
</evidence>
<dbReference type="PANTHER" id="PTHR30544:SF5">
    <property type="entry name" value="RADICAL SAM CORE DOMAIN-CONTAINING PROTEIN"/>
    <property type="match status" value="1"/>
</dbReference>
<keyword evidence="5 13" id="KW-0489">Methyltransferase</keyword>
<keyword evidence="9 13" id="KW-0479">Metal-binding</keyword>
<dbReference type="GO" id="GO:0051539">
    <property type="term" value="F:4 iron, 4 sulfur cluster binding"/>
    <property type="evidence" value="ECO:0007669"/>
    <property type="project" value="UniProtKB-UniRule"/>
</dbReference>
<dbReference type="Gene3D" id="3.20.20.70">
    <property type="entry name" value="Aldolase class I"/>
    <property type="match status" value="1"/>
</dbReference>
<dbReference type="PROSITE" id="PS51918">
    <property type="entry name" value="RADICAL_SAM"/>
    <property type="match status" value="1"/>
</dbReference>
<dbReference type="GO" id="GO:0000049">
    <property type="term" value="F:tRNA binding"/>
    <property type="evidence" value="ECO:0007669"/>
    <property type="project" value="UniProtKB-UniRule"/>
</dbReference>
<dbReference type="GO" id="GO:0002935">
    <property type="term" value="F:tRNA (adenine(37)-C2)-methyltransferase activity"/>
    <property type="evidence" value="ECO:0007669"/>
    <property type="project" value="UniProtKB-UniRule"/>
</dbReference>
<feature type="binding site" evidence="13">
    <location>
        <position position="119"/>
    </location>
    <ligand>
        <name>[4Fe-4S] cluster</name>
        <dbReference type="ChEBI" id="CHEBI:49883"/>
        <note>4Fe-4S-S-AdoMet</note>
    </ligand>
</feature>
<dbReference type="Pfam" id="PF04055">
    <property type="entry name" value="Radical_SAM"/>
    <property type="match status" value="1"/>
</dbReference>
<feature type="binding site" evidence="13">
    <location>
        <position position="191"/>
    </location>
    <ligand>
        <name>S-adenosyl-L-methionine</name>
        <dbReference type="ChEBI" id="CHEBI:59789"/>
    </ligand>
</feature>
<dbReference type="CDD" id="cd01335">
    <property type="entry name" value="Radical_SAM"/>
    <property type="match status" value="1"/>
</dbReference>
<dbReference type="GO" id="GO:0070040">
    <property type="term" value="F:rRNA (adenine(2503)-C2-)-methyltransferase activity"/>
    <property type="evidence" value="ECO:0007669"/>
    <property type="project" value="UniProtKB-UniRule"/>
</dbReference>
<accession>A0A9D5LZ15</accession>
<evidence type="ECO:0000313" key="15">
    <source>
        <dbReference type="EMBL" id="MBE5039547.1"/>
    </source>
</evidence>
<feature type="binding site" evidence="13">
    <location>
        <begin position="159"/>
        <end position="160"/>
    </location>
    <ligand>
        <name>S-adenosyl-L-methionine</name>
        <dbReference type="ChEBI" id="CHEBI:59789"/>
    </ligand>
</feature>
<dbReference type="SFLD" id="SFLDF00275">
    <property type="entry name" value="adenosine_C2_methyltransferase"/>
    <property type="match status" value="1"/>
</dbReference>
<dbReference type="SFLD" id="SFLDS00029">
    <property type="entry name" value="Radical_SAM"/>
    <property type="match status" value="1"/>
</dbReference>
<evidence type="ECO:0000256" key="12">
    <source>
        <dbReference type="ARBA" id="ARBA00023157"/>
    </source>
</evidence>
<keyword evidence="16" id="KW-1185">Reference proteome</keyword>
<dbReference type="Proteomes" id="UP000806542">
    <property type="component" value="Unassembled WGS sequence"/>
</dbReference>
<evidence type="ECO:0000259" key="14">
    <source>
        <dbReference type="PROSITE" id="PS51918"/>
    </source>
</evidence>
<comment type="subcellular location">
    <subcellularLocation>
        <location evidence="1 13">Cytoplasm</location>
    </subcellularLocation>
</comment>
<keyword evidence="6 13" id="KW-0808">Transferase</keyword>
<evidence type="ECO:0000256" key="7">
    <source>
        <dbReference type="ARBA" id="ARBA00022691"/>
    </source>
</evidence>
<comment type="caution">
    <text evidence="15">The sequence shown here is derived from an EMBL/GenBank/DDBJ whole genome shotgun (WGS) entry which is preliminary data.</text>
</comment>
<gene>
    <name evidence="13 15" type="primary">rlmN</name>
    <name evidence="15" type="ORF">INF28_03595</name>
</gene>
<dbReference type="EMBL" id="JADCKB010000005">
    <property type="protein sequence ID" value="MBE5039547.1"/>
    <property type="molecule type" value="Genomic_DNA"/>
</dbReference>
<keyword evidence="11 13" id="KW-0411">Iron-sulfur</keyword>
<feature type="active site" description="S-methylcysteine intermediate" evidence="13">
    <location>
        <position position="333"/>
    </location>
</feature>